<dbReference type="InterPro" id="IPR002524">
    <property type="entry name" value="Cation_efflux"/>
</dbReference>
<feature type="transmembrane region" description="Helical" evidence="23">
    <location>
        <begin position="433"/>
        <end position="452"/>
    </location>
</feature>
<dbReference type="InterPro" id="IPR040177">
    <property type="entry name" value="SLC30A9"/>
</dbReference>
<evidence type="ECO:0000256" key="4">
    <source>
        <dbReference type="ARBA" id="ARBA00008873"/>
    </source>
</evidence>
<evidence type="ECO:0000259" key="24">
    <source>
        <dbReference type="Pfam" id="PF01545"/>
    </source>
</evidence>
<name>A0AAD9KS27_RIDPI</name>
<evidence type="ECO:0000256" key="19">
    <source>
        <dbReference type="ARBA" id="ARBA00034845"/>
    </source>
</evidence>
<dbReference type="InterPro" id="IPR009061">
    <property type="entry name" value="DNA-bd_dom_put_sf"/>
</dbReference>
<evidence type="ECO:0000256" key="7">
    <source>
        <dbReference type="ARBA" id="ARBA00022692"/>
    </source>
</evidence>
<dbReference type="InterPro" id="IPR037129">
    <property type="entry name" value="XPA_sf"/>
</dbReference>
<evidence type="ECO:0000256" key="2">
    <source>
        <dbReference type="ARBA" id="ARBA00004225"/>
    </source>
</evidence>
<keyword evidence="16" id="KW-0804">Transcription</keyword>
<feature type="domain" description="Cation efflux protein transmembrane" evidence="24">
    <location>
        <begin position="274"/>
        <end position="480"/>
    </location>
</feature>
<evidence type="ECO:0000256" key="10">
    <source>
        <dbReference type="ARBA" id="ARBA00022906"/>
    </source>
</evidence>
<dbReference type="GO" id="GO:0005783">
    <property type="term" value="C:endoplasmic reticulum"/>
    <property type="evidence" value="ECO:0007669"/>
    <property type="project" value="UniProtKB-SubCell"/>
</dbReference>
<dbReference type="GO" id="GO:0015297">
    <property type="term" value="F:antiporter activity"/>
    <property type="evidence" value="ECO:0007669"/>
    <property type="project" value="UniProtKB-KW"/>
</dbReference>
<gene>
    <name evidence="25" type="ORF">NP493_673g00011</name>
</gene>
<dbReference type="SUPFAM" id="SSF46955">
    <property type="entry name" value="Putative DNA-binding domain"/>
    <property type="match status" value="1"/>
</dbReference>
<dbReference type="GO" id="GO:0006829">
    <property type="term" value="P:zinc ion transport"/>
    <property type="evidence" value="ECO:0007669"/>
    <property type="project" value="UniProtKB-KW"/>
</dbReference>
<comment type="subcellular location">
    <subcellularLocation>
        <location evidence="3">Endoplasmic reticulum</location>
    </subcellularLocation>
    <subcellularLocation>
        <location evidence="2">Mitochondrion membrane</location>
        <topology evidence="2">Multi-pass membrane protein</topology>
    </subcellularLocation>
    <subcellularLocation>
        <location evidence="1">Nucleus</location>
    </subcellularLocation>
</comment>
<keyword evidence="7 23" id="KW-0812">Transmembrane</keyword>
<dbReference type="GO" id="GO:0008324">
    <property type="term" value="F:monoatomic cation transmembrane transporter activity"/>
    <property type="evidence" value="ECO:0007669"/>
    <property type="project" value="InterPro"/>
</dbReference>
<feature type="transmembrane region" description="Helical" evidence="23">
    <location>
        <begin position="273"/>
        <end position="294"/>
    </location>
</feature>
<keyword evidence="14" id="KW-0496">Mitochondrion</keyword>
<keyword evidence="10" id="KW-0864">Zinc transport</keyword>
<dbReference type="AlphaFoldDB" id="A0AAD9KS27"/>
<comment type="caution">
    <text evidence="25">The sequence shown here is derived from an EMBL/GenBank/DDBJ whole genome shotgun (WGS) entry which is preliminary data.</text>
</comment>
<organism evidence="25 26">
    <name type="scientific">Ridgeia piscesae</name>
    <name type="common">Tubeworm</name>
    <dbReference type="NCBI Taxonomy" id="27915"/>
    <lineage>
        <taxon>Eukaryota</taxon>
        <taxon>Metazoa</taxon>
        <taxon>Spiralia</taxon>
        <taxon>Lophotrochozoa</taxon>
        <taxon>Annelida</taxon>
        <taxon>Polychaeta</taxon>
        <taxon>Sedentaria</taxon>
        <taxon>Canalipalpata</taxon>
        <taxon>Sabellida</taxon>
        <taxon>Siboglinidae</taxon>
        <taxon>Ridgeia</taxon>
    </lineage>
</organism>
<dbReference type="Gene3D" id="3.90.530.10">
    <property type="entry name" value="XPA C-terminal domain"/>
    <property type="match status" value="1"/>
</dbReference>
<dbReference type="Pfam" id="PF01545">
    <property type="entry name" value="Cation_efflux"/>
    <property type="match status" value="1"/>
</dbReference>
<dbReference type="GO" id="GO:0006882">
    <property type="term" value="P:intracellular zinc ion homeostasis"/>
    <property type="evidence" value="ECO:0007669"/>
    <property type="project" value="TreeGrafter"/>
</dbReference>
<evidence type="ECO:0000256" key="9">
    <source>
        <dbReference type="ARBA" id="ARBA00022833"/>
    </source>
</evidence>
<keyword evidence="13" id="KW-0406">Ion transport</keyword>
<keyword evidence="17" id="KW-0539">Nucleus</keyword>
<comment type="catalytic activity">
    <reaction evidence="21">
        <text>Zn(2+)(in) + 2 H(+)(out) = Zn(2+)(out) + 2 H(+)(in)</text>
        <dbReference type="Rhea" id="RHEA:72627"/>
        <dbReference type="ChEBI" id="CHEBI:15378"/>
        <dbReference type="ChEBI" id="CHEBI:29105"/>
    </reaction>
</comment>
<dbReference type="Proteomes" id="UP001209878">
    <property type="component" value="Unassembled WGS sequence"/>
</dbReference>
<dbReference type="GO" id="GO:0005634">
    <property type="term" value="C:nucleus"/>
    <property type="evidence" value="ECO:0007669"/>
    <property type="project" value="UniProtKB-SubCell"/>
</dbReference>
<comment type="similarity">
    <text evidence="4">Belongs to the cation diffusion facilitator (CDF) transporter (TC 2.A.4) family. SLC30A subfamily.</text>
</comment>
<evidence type="ECO:0000256" key="21">
    <source>
        <dbReference type="ARBA" id="ARBA00048349"/>
    </source>
</evidence>
<evidence type="ECO:0000313" key="25">
    <source>
        <dbReference type="EMBL" id="KAK2176267.1"/>
    </source>
</evidence>
<keyword evidence="11 23" id="KW-1133">Transmembrane helix</keyword>
<evidence type="ECO:0000256" key="18">
    <source>
        <dbReference type="ARBA" id="ARBA00033405"/>
    </source>
</evidence>
<feature type="region of interest" description="Disordered" evidence="22">
    <location>
        <begin position="74"/>
        <end position="107"/>
    </location>
</feature>
<dbReference type="PANTHER" id="PTHR13414:SF9">
    <property type="entry name" value="PROTON-COUPLED ZINC ANTIPORTER SLC30A9, MITOCHONDRIAL"/>
    <property type="match status" value="1"/>
</dbReference>
<evidence type="ECO:0000256" key="23">
    <source>
        <dbReference type="SAM" id="Phobius"/>
    </source>
</evidence>
<dbReference type="Gene3D" id="1.20.1510.10">
    <property type="entry name" value="Cation efflux protein transmembrane domain"/>
    <property type="match status" value="1"/>
</dbReference>
<sequence length="602" mass="66841">MLALRGESLRGIVRVIIQWQSVSPSSTRLLPCQGCMRRLLSSHSGRSRPLVSVKGWWVRLVDERSLTLSSCLEKNTGDDPTSSHAPKVCTPVSDESSQSSSAGTSVDDIKDAVAEETAAKSKMETIVTVRPTLKKKKKIDFRQSYYDNIYITPVRAMDEYLLGIHDLEGLVTTTRRSAYPDADAITVYLRRDVELVALQVWGSLETLTKERQKRIERDRKQHALDLFYVKRAKKEYLKQHAGPGKKMEEKPYLFSPPAPPVSENIFDHGSGKVVLYALLVNGANMVLKFGAWIYTGSHSMFSEFIHSSADTANQLLLAVGLHQSLKKPDPEHPYGWASFRNVSSLISGVSIFCVGAGLSVYHGITGLINPGEVTSLYWGISILLGSLVSEGSTLMVAANQVRVSAKADNMSVFRYILHGNDPSTTVVLLEDMAAVLGVICAATCMSITYYTGSPTADAIGSLLIGSLLGGVSSFIIYTNTIALVGRSIPKNKKLVLMRELESDRMIRTLHDVKATEMGTSFVRFKAEVDFDGRELTRYYLENHDLDKMLEEMYAMRNIEDVEAFMLKHGEAIVDTLGSEVDRIEQNLKKKHPEIRHVDLEQL</sequence>
<evidence type="ECO:0000256" key="3">
    <source>
        <dbReference type="ARBA" id="ARBA00004240"/>
    </source>
</evidence>
<keyword evidence="15 23" id="KW-0472">Membrane</keyword>
<evidence type="ECO:0000256" key="14">
    <source>
        <dbReference type="ARBA" id="ARBA00023128"/>
    </source>
</evidence>
<evidence type="ECO:0000256" key="16">
    <source>
        <dbReference type="ARBA" id="ARBA00023163"/>
    </source>
</evidence>
<dbReference type="SUPFAM" id="SSF161111">
    <property type="entry name" value="Cation efflux protein transmembrane domain-like"/>
    <property type="match status" value="1"/>
</dbReference>
<protein>
    <recommendedName>
        <fullName evidence="19">Proton-coupled zinc antiporter SLC30A9, mitochondrial</fullName>
    </recommendedName>
    <alternativeName>
        <fullName evidence="18">Solute carrier family 30 member 9</fullName>
    </alternativeName>
    <alternativeName>
        <fullName evidence="20">Zinc transporter 9</fullName>
    </alternativeName>
</protein>
<feature type="compositionally biased region" description="Polar residues" evidence="22">
    <location>
        <begin position="93"/>
        <end position="104"/>
    </location>
</feature>
<dbReference type="CDD" id="cd21078">
    <property type="entry name" value="NTD_ZNT9"/>
    <property type="match status" value="1"/>
</dbReference>
<evidence type="ECO:0000256" key="22">
    <source>
        <dbReference type="SAM" id="MobiDB-lite"/>
    </source>
</evidence>
<dbReference type="PANTHER" id="PTHR13414">
    <property type="entry name" value="HUEL-CATION TRANSPORTER"/>
    <property type="match status" value="1"/>
</dbReference>
<feature type="transmembrane region" description="Helical" evidence="23">
    <location>
        <begin position="345"/>
        <end position="364"/>
    </location>
</feature>
<keyword evidence="5" id="KW-0813">Transport</keyword>
<keyword evidence="8" id="KW-0256">Endoplasmic reticulum</keyword>
<keyword evidence="26" id="KW-1185">Reference proteome</keyword>
<evidence type="ECO:0000256" key="17">
    <source>
        <dbReference type="ARBA" id="ARBA00023242"/>
    </source>
</evidence>
<dbReference type="InterPro" id="IPR058533">
    <property type="entry name" value="Cation_efflux_TM"/>
</dbReference>
<feature type="transmembrane region" description="Helical" evidence="23">
    <location>
        <begin position="458"/>
        <end position="484"/>
    </location>
</feature>
<reference evidence="25" key="1">
    <citation type="journal article" date="2023" name="Mol. Biol. Evol.">
        <title>Third-Generation Sequencing Reveals the Adaptive Role of the Epigenome in Three Deep-Sea Polychaetes.</title>
        <authorList>
            <person name="Perez M."/>
            <person name="Aroh O."/>
            <person name="Sun Y."/>
            <person name="Lan Y."/>
            <person name="Juniper S.K."/>
            <person name="Young C.R."/>
            <person name="Angers B."/>
            <person name="Qian P.Y."/>
        </authorList>
    </citation>
    <scope>NUCLEOTIDE SEQUENCE</scope>
    <source>
        <strain evidence="25">R07B-5</strain>
    </source>
</reference>
<keyword evidence="6" id="KW-0050">Antiport</keyword>
<accession>A0AAD9KS27</accession>
<dbReference type="NCBIfam" id="TIGR01297">
    <property type="entry name" value="CDF"/>
    <property type="match status" value="1"/>
</dbReference>
<evidence type="ECO:0000256" key="1">
    <source>
        <dbReference type="ARBA" id="ARBA00004123"/>
    </source>
</evidence>
<evidence type="ECO:0000256" key="20">
    <source>
        <dbReference type="ARBA" id="ARBA00034922"/>
    </source>
</evidence>
<evidence type="ECO:0000313" key="26">
    <source>
        <dbReference type="Proteomes" id="UP001209878"/>
    </source>
</evidence>
<dbReference type="GO" id="GO:0031966">
    <property type="term" value="C:mitochondrial membrane"/>
    <property type="evidence" value="ECO:0007669"/>
    <property type="project" value="UniProtKB-SubCell"/>
</dbReference>
<proteinExistence type="inferred from homology"/>
<evidence type="ECO:0000256" key="13">
    <source>
        <dbReference type="ARBA" id="ARBA00023065"/>
    </source>
</evidence>
<dbReference type="InterPro" id="IPR027469">
    <property type="entry name" value="Cation_efflux_TMD_sf"/>
</dbReference>
<evidence type="ECO:0000256" key="6">
    <source>
        <dbReference type="ARBA" id="ARBA00022449"/>
    </source>
</evidence>
<evidence type="ECO:0000256" key="11">
    <source>
        <dbReference type="ARBA" id="ARBA00022989"/>
    </source>
</evidence>
<dbReference type="EMBL" id="JAODUO010000672">
    <property type="protein sequence ID" value="KAK2176267.1"/>
    <property type="molecule type" value="Genomic_DNA"/>
</dbReference>
<feature type="compositionally biased region" description="Polar residues" evidence="22">
    <location>
        <begin position="74"/>
        <end position="84"/>
    </location>
</feature>
<evidence type="ECO:0000256" key="8">
    <source>
        <dbReference type="ARBA" id="ARBA00022824"/>
    </source>
</evidence>
<feature type="transmembrane region" description="Helical" evidence="23">
    <location>
        <begin position="376"/>
        <end position="397"/>
    </location>
</feature>
<evidence type="ECO:0000256" key="12">
    <source>
        <dbReference type="ARBA" id="ARBA00023015"/>
    </source>
</evidence>
<evidence type="ECO:0000256" key="15">
    <source>
        <dbReference type="ARBA" id="ARBA00023136"/>
    </source>
</evidence>
<evidence type="ECO:0000256" key="5">
    <source>
        <dbReference type="ARBA" id="ARBA00022448"/>
    </source>
</evidence>
<keyword evidence="12" id="KW-0805">Transcription regulation</keyword>
<keyword evidence="9" id="KW-0862">Zinc</keyword>